<dbReference type="VEuPathDB" id="TrichDB:TVAGG3_0267700"/>
<name>A2EWZ9_TRIV3</name>
<feature type="transmembrane region" description="Helical" evidence="1">
    <location>
        <begin position="295"/>
        <end position="311"/>
    </location>
</feature>
<dbReference type="KEGG" id="tva:4760681"/>
<keyword evidence="1" id="KW-0812">Transmembrane</keyword>
<reference evidence="2" key="1">
    <citation type="submission" date="2006-10" db="EMBL/GenBank/DDBJ databases">
        <authorList>
            <person name="Amadeo P."/>
            <person name="Zhao Q."/>
            <person name="Wortman J."/>
            <person name="Fraser-Liggett C."/>
            <person name="Carlton J."/>
        </authorList>
    </citation>
    <scope>NUCLEOTIDE SEQUENCE</scope>
    <source>
        <strain evidence="2">G3</strain>
    </source>
</reference>
<reference evidence="2" key="2">
    <citation type="journal article" date="2007" name="Science">
        <title>Draft genome sequence of the sexually transmitted pathogen Trichomonas vaginalis.</title>
        <authorList>
            <person name="Carlton J.M."/>
            <person name="Hirt R.P."/>
            <person name="Silva J.C."/>
            <person name="Delcher A.L."/>
            <person name="Schatz M."/>
            <person name="Zhao Q."/>
            <person name="Wortman J.R."/>
            <person name="Bidwell S.L."/>
            <person name="Alsmark U.C.M."/>
            <person name="Besteiro S."/>
            <person name="Sicheritz-Ponten T."/>
            <person name="Noel C.J."/>
            <person name="Dacks J.B."/>
            <person name="Foster P.G."/>
            <person name="Simillion C."/>
            <person name="Van de Peer Y."/>
            <person name="Miranda-Saavedra D."/>
            <person name="Barton G.J."/>
            <person name="Westrop G.D."/>
            <person name="Mueller S."/>
            <person name="Dessi D."/>
            <person name="Fiori P.L."/>
            <person name="Ren Q."/>
            <person name="Paulsen I."/>
            <person name="Zhang H."/>
            <person name="Bastida-Corcuera F.D."/>
            <person name="Simoes-Barbosa A."/>
            <person name="Brown M.T."/>
            <person name="Hayes R.D."/>
            <person name="Mukherjee M."/>
            <person name="Okumura C.Y."/>
            <person name="Schneider R."/>
            <person name="Smith A.J."/>
            <person name="Vanacova S."/>
            <person name="Villalvazo M."/>
            <person name="Haas B.J."/>
            <person name="Pertea M."/>
            <person name="Feldblyum T.V."/>
            <person name="Utterback T.R."/>
            <person name="Shu C.L."/>
            <person name="Osoegawa K."/>
            <person name="de Jong P.J."/>
            <person name="Hrdy I."/>
            <person name="Horvathova L."/>
            <person name="Zubacova Z."/>
            <person name="Dolezal P."/>
            <person name="Malik S.B."/>
            <person name="Logsdon J.M. Jr."/>
            <person name="Henze K."/>
            <person name="Gupta A."/>
            <person name="Wang C.C."/>
            <person name="Dunne R.L."/>
            <person name="Upcroft J.A."/>
            <person name="Upcroft P."/>
            <person name="White O."/>
            <person name="Salzberg S.L."/>
            <person name="Tang P."/>
            <person name="Chiu C.-H."/>
            <person name="Lee Y.-S."/>
            <person name="Embley T.M."/>
            <person name="Coombs G.H."/>
            <person name="Mottram J.C."/>
            <person name="Tachezy J."/>
            <person name="Fraser-Liggett C.M."/>
            <person name="Johnson P.J."/>
        </authorList>
    </citation>
    <scope>NUCLEOTIDE SEQUENCE [LARGE SCALE GENOMIC DNA]</scope>
    <source>
        <strain evidence="2">G3</strain>
    </source>
</reference>
<dbReference type="AlphaFoldDB" id="A2EWZ9"/>
<feature type="transmembrane region" description="Helical" evidence="1">
    <location>
        <begin position="361"/>
        <end position="385"/>
    </location>
</feature>
<dbReference type="InParanoid" id="A2EWZ9"/>
<feature type="transmembrane region" description="Helical" evidence="1">
    <location>
        <begin position="391"/>
        <end position="411"/>
    </location>
</feature>
<organism evidence="2 3">
    <name type="scientific">Trichomonas vaginalis (strain ATCC PRA-98 / G3)</name>
    <dbReference type="NCBI Taxonomy" id="412133"/>
    <lineage>
        <taxon>Eukaryota</taxon>
        <taxon>Metamonada</taxon>
        <taxon>Parabasalia</taxon>
        <taxon>Trichomonadida</taxon>
        <taxon>Trichomonadidae</taxon>
        <taxon>Trichomonas</taxon>
    </lineage>
</organism>
<gene>
    <name evidence="2" type="ORF">TVAG_293090</name>
</gene>
<protein>
    <submittedName>
        <fullName evidence="2">Uncharacterized protein</fullName>
    </submittedName>
</protein>
<feature type="transmembrane region" description="Helical" evidence="1">
    <location>
        <begin position="48"/>
        <end position="65"/>
    </location>
</feature>
<sequence length="435" mass="50253">MNLQQLSLSEAITNESLEINSETVNPRTIRKYKSANFETQSISNSDRLIFYLALILALVSSANIFRTKYCIEKVFDVNSFAQLESVNLLTFADLDITYDVFSVYLTIIRNGLYLQHNDILIHNLTISFDELTTTPNDLLHEAFETRAYFPLNSKISRPIFLMRGYDQHISRILFQDFITADWRGVTQIEMKIFGYVGIISQMKWITFGIAVGAILSIIENYYEAKNDKNLLFSNYEYFLIGGIILALNPLRLISSDFDVLQIYIVCSLLFKFIFKTFQLIYIFRLSFHQTENPKIIMFVVVSLCTLMELLTNNQANIKYVRFDINPTHFSTISAACDVVYMTLLIAFVLKGQINPFNVSSLVLFIIMFILIGFISIFAKLSYLFLPWQFNFFGNYILTNFELLFALFLATLPPFKRDVRSVIGAIKSSNFDQNEQ</sequence>
<keyword evidence="3" id="KW-1185">Reference proteome</keyword>
<dbReference type="RefSeq" id="XP_001315064.1">
    <property type="nucleotide sequence ID" value="XM_001315029.1"/>
</dbReference>
<keyword evidence="1" id="KW-0472">Membrane</keyword>
<evidence type="ECO:0000313" key="3">
    <source>
        <dbReference type="Proteomes" id="UP000001542"/>
    </source>
</evidence>
<dbReference type="VEuPathDB" id="TrichDB:TVAG_293090"/>
<accession>A2EWZ9</accession>
<feature type="transmembrane region" description="Helical" evidence="1">
    <location>
        <begin position="234"/>
        <end position="254"/>
    </location>
</feature>
<feature type="transmembrane region" description="Helical" evidence="1">
    <location>
        <begin position="260"/>
        <end position="283"/>
    </location>
</feature>
<proteinExistence type="predicted"/>
<evidence type="ECO:0000313" key="2">
    <source>
        <dbReference type="EMBL" id="EAY02841.1"/>
    </source>
</evidence>
<evidence type="ECO:0000256" key="1">
    <source>
        <dbReference type="SAM" id="Phobius"/>
    </source>
</evidence>
<keyword evidence="1" id="KW-1133">Transmembrane helix</keyword>
<dbReference type="Proteomes" id="UP000001542">
    <property type="component" value="Unassembled WGS sequence"/>
</dbReference>
<feature type="transmembrane region" description="Helical" evidence="1">
    <location>
        <begin position="204"/>
        <end position="222"/>
    </location>
</feature>
<dbReference type="EMBL" id="DS113523">
    <property type="protein sequence ID" value="EAY02841.1"/>
    <property type="molecule type" value="Genomic_DNA"/>
</dbReference>
<feature type="transmembrane region" description="Helical" evidence="1">
    <location>
        <begin position="331"/>
        <end position="349"/>
    </location>
</feature>